<evidence type="ECO:0000256" key="1">
    <source>
        <dbReference type="SAM" id="MobiDB-lite"/>
    </source>
</evidence>
<accession>A0ABV5FYI0</accession>
<proteinExistence type="predicted"/>
<dbReference type="Proteomes" id="UP001589575">
    <property type="component" value="Unassembled WGS sequence"/>
</dbReference>
<dbReference type="EMBL" id="JBHMFI010000001">
    <property type="protein sequence ID" value="MFB9071748.1"/>
    <property type="molecule type" value="Genomic_DNA"/>
</dbReference>
<protein>
    <submittedName>
        <fullName evidence="2">Uncharacterized protein</fullName>
    </submittedName>
</protein>
<organism evidence="2 3">
    <name type="scientific">Citricoccus parietis</name>
    <dbReference type="NCBI Taxonomy" id="592307"/>
    <lineage>
        <taxon>Bacteria</taxon>
        <taxon>Bacillati</taxon>
        <taxon>Actinomycetota</taxon>
        <taxon>Actinomycetes</taxon>
        <taxon>Micrococcales</taxon>
        <taxon>Micrococcaceae</taxon>
        <taxon>Citricoccus</taxon>
    </lineage>
</organism>
<sequence>MRVPRSTGACSGAGGHRGAVTGPPPSGQSSRSNRRGRSLVVPTTGSS</sequence>
<reference evidence="2 3" key="1">
    <citation type="submission" date="2024-09" db="EMBL/GenBank/DDBJ databases">
        <authorList>
            <person name="Sun Q."/>
            <person name="Mori K."/>
        </authorList>
    </citation>
    <scope>NUCLEOTIDE SEQUENCE [LARGE SCALE GENOMIC DNA]</scope>
    <source>
        <strain evidence="2 3">CCM 7609</strain>
    </source>
</reference>
<keyword evidence="3" id="KW-1185">Reference proteome</keyword>
<evidence type="ECO:0000313" key="3">
    <source>
        <dbReference type="Proteomes" id="UP001589575"/>
    </source>
</evidence>
<evidence type="ECO:0000313" key="2">
    <source>
        <dbReference type="EMBL" id="MFB9071748.1"/>
    </source>
</evidence>
<gene>
    <name evidence="2" type="ORF">ACFFX0_11255</name>
</gene>
<feature type="region of interest" description="Disordered" evidence="1">
    <location>
        <begin position="1"/>
        <end position="47"/>
    </location>
</feature>
<name>A0ABV5FYI0_9MICC</name>
<comment type="caution">
    <text evidence="2">The sequence shown here is derived from an EMBL/GenBank/DDBJ whole genome shotgun (WGS) entry which is preliminary data.</text>
</comment>